<evidence type="ECO:0000313" key="1">
    <source>
        <dbReference type="EMBL" id="KAJ8639965.1"/>
    </source>
</evidence>
<proteinExistence type="predicted"/>
<dbReference type="Proteomes" id="UP001234297">
    <property type="component" value="Chromosome 5"/>
</dbReference>
<dbReference type="EMBL" id="CM056813">
    <property type="protein sequence ID" value="KAJ8639965.1"/>
    <property type="molecule type" value="Genomic_DNA"/>
</dbReference>
<keyword evidence="2" id="KW-1185">Reference proteome</keyword>
<comment type="caution">
    <text evidence="1">The sequence shown here is derived from an EMBL/GenBank/DDBJ whole genome shotgun (WGS) entry which is preliminary data.</text>
</comment>
<accession>A0ACC2M2V6</accession>
<sequence length="74" mass="8506">MKQTSDLLFIPCMETQAISGATNEKLFIISFSNFSFCHPLFPLPRHSPFRSLYLNPSLREEEEEEEEGPTPSEL</sequence>
<organism evidence="1 2">
    <name type="scientific">Persea americana</name>
    <name type="common">Avocado</name>
    <dbReference type="NCBI Taxonomy" id="3435"/>
    <lineage>
        <taxon>Eukaryota</taxon>
        <taxon>Viridiplantae</taxon>
        <taxon>Streptophyta</taxon>
        <taxon>Embryophyta</taxon>
        <taxon>Tracheophyta</taxon>
        <taxon>Spermatophyta</taxon>
        <taxon>Magnoliopsida</taxon>
        <taxon>Magnoliidae</taxon>
        <taxon>Laurales</taxon>
        <taxon>Lauraceae</taxon>
        <taxon>Persea</taxon>
    </lineage>
</organism>
<reference evidence="1 2" key="1">
    <citation type="journal article" date="2022" name="Hortic Res">
        <title>A haplotype resolved chromosomal level avocado genome allows analysis of novel avocado genes.</title>
        <authorList>
            <person name="Nath O."/>
            <person name="Fletcher S.J."/>
            <person name="Hayward A."/>
            <person name="Shaw L.M."/>
            <person name="Masouleh A.K."/>
            <person name="Furtado A."/>
            <person name="Henry R.J."/>
            <person name="Mitter N."/>
        </authorList>
    </citation>
    <scope>NUCLEOTIDE SEQUENCE [LARGE SCALE GENOMIC DNA]</scope>
    <source>
        <strain evidence="2">cv. Hass</strain>
        <tissue evidence="1">Leaves</tissue>
    </source>
</reference>
<evidence type="ECO:0000313" key="2">
    <source>
        <dbReference type="Proteomes" id="UP001234297"/>
    </source>
</evidence>
<protein>
    <submittedName>
        <fullName evidence="1">Uncharacterized protein</fullName>
    </submittedName>
</protein>
<gene>
    <name evidence="1" type="ORF">MRB53_016659</name>
</gene>
<name>A0ACC2M2V6_PERAE</name>